<evidence type="ECO:0000259" key="5">
    <source>
        <dbReference type="Pfam" id="PF13458"/>
    </source>
</evidence>
<dbReference type="Proteomes" id="UP000220527">
    <property type="component" value="Unassembled WGS sequence"/>
</dbReference>
<name>A0A2A6RKM2_9CHLR</name>
<dbReference type="InterPro" id="IPR051010">
    <property type="entry name" value="BCAA_transport"/>
</dbReference>
<reference evidence="7" key="1">
    <citation type="submission" date="2017-08" db="EMBL/GenBank/DDBJ databases">
        <authorList>
            <person name="Grouzdev D.S."/>
            <person name="Gaisin V.A."/>
            <person name="Rysina M.S."/>
            <person name="Gorlenko V.M."/>
        </authorList>
    </citation>
    <scope>NUCLEOTIDE SEQUENCE [LARGE SCALE GENOMIC DNA]</scope>
    <source>
        <strain evidence="7">Kir15-3F</strain>
    </source>
</reference>
<dbReference type="GO" id="GO:0006865">
    <property type="term" value="P:amino acid transport"/>
    <property type="evidence" value="ECO:0007669"/>
    <property type="project" value="UniProtKB-KW"/>
</dbReference>
<evidence type="ECO:0000256" key="3">
    <source>
        <dbReference type="ARBA" id="ARBA00022729"/>
    </source>
</evidence>
<keyword evidence="4" id="KW-0029">Amino-acid transport</keyword>
<comment type="similarity">
    <text evidence="1">Belongs to the leucine-binding protein family.</text>
</comment>
<protein>
    <recommendedName>
        <fullName evidence="5">Leucine-binding protein domain-containing protein</fullName>
    </recommendedName>
</protein>
<evidence type="ECO:0000313" key="7">
    <source>
        <dbReference type="Proteomes" id="UP000220527"/>
    </source>
</evidence>
<dbReference type="OrthoDB" id="136386at2"/>
<dbReference type="InterPro" id="IPR028082">
    <property type="entry name" value="Peripla_BP_I"/>
</dbReference>
<keyword evidence="3" id="KW-0732">Signal</keyword>
<evidence type="ECO:0000256" key="2">
    <source>
        <dbReference type="ARBA" id="ARBA00022448"/>
    </source>
</evidence>
<dbReference type="PRINTS" id="PR00337">
    <property type="entry name" value="LEUILEVALBP"/>
</dbReference>
<dbReference type="PROSITE" id="PS51257">
    <property type="entry name" value="PROKAR_LIPOPROTEIN"/>
    <property type="match status" value="1"/>
</dbReference>
<dbReference type="PANTHER" id="PTHR30483">
    <property type="entry name" value="LEUCINE-SPECIFIC-BINDING PROTEIN"/>
    <property type="match status" value="1"/>
</dbReference>
<accession>A0A2A6RKM2</accession>
<evidence type="ECO:0000256" key="1">
    <source>
        <dbReference type="ARBA" id="ARBA00010062"/>
    </source>
</evidence>
<dbReference type="SUPFAM" id="SSF53822">
    <property type="entry name" value="Periplasmic binding protein-like I"/>
    <property type="match status" value="1"/>
</dbReference>
<dbReference type="Gene3D" id="3.40.50.2300">
    <property type="match status" value="2"/>
</dbReference>
<keyword evidence="2" id="KW-0813">Transport</keyword>
<dbReference type="RefSeq" id="WP_097643510.1">
    <property type="nucleotide sequence ID" value="NZ_NQWI01000025.1"/>
</dbReference>
<keyword evidence="7" id="KW-1185">Reference proteome</keyword>
<dbReference type="InterPro" id="IPR028081">
    <property type="entry name" value="Leu-bd"/>
</dbReference>
<dbReference type="PANTHER" id="PTHR30483:SF6">
    <property type="entry name" value="PERIPLASMIC BINDING PROTEIN OF ABC TRANSPORTER FOR NATURAL AMINO ACIDS"/>
    <property type="match status" value="1"/>
</dbReference>
<dbReference type="InterPro" id="IPR000709">
    <property type="entry name" value="Leu_Ile_Val-bd"/>
</dbReference>
<proteinExistence type="inferred from homology"/>
<gene>
    <name evidence="6" type="ORF">CJ255_07725</name>
</gene>
<dbReference type="CDD" id="cd19983">
    <property type="entry name" value="PBP1_ABC_HAAT-like"/>
    <property type="match status" value="1"/>
</dbReference>
<evidence type="ECO:0000256" key="4">
    <source>
        <dbReference type="ARBA" id="ARBA00022970"/>
    </source>
</evidence>
<sequence>MRHHTILLLLTLTLLVGAACGGPKPIHVGFAAQLTGPHSDLGVDGRDAAILAVEALNAAGGINGRPLQLVIHDDQGDPEVARQVSSALIEQGVVAIIGHSTSAQTEAVFEQINQANMVMISPTTSSDYFTGQDDYFFRITSTTSMQGRALARYVYTQGYTQTAIVYDQTNLTFSNSFKENFEAEFHKLGGEVELVLSFTSRIDDVRTIAQSLATHEPTALLLIASAFDAALIVQAFRQLNPTTPIFSSGWAQTEELLIKGGNAVEGMTLIIAFNPQHSDPAFQRFIERFDQRYQRPVSFAAAFSYEAILVLAKGLHQTKGSTTGLREVLRELGPIAGLQGTFEFDQFGDVRRDLYISSVRAGTFQVVTTIPAEELP</sequence>
<feature type="domain" description="Leucine-binding protein" evidence="5">
    <location>
        <begin position="25"/>
        <end position="361"/>
    </location>
</feature>
<evidence type="ECO:0000313" key="6">
    <source>
        <dbReference type="EMBL" id="PDW03627.1"/>
    </source>
</evidence>
<dbReference type="AlphaFoldDB" id="A0A2A6RKM2"/>
<dbReference type="EMBL" id="NQWI01000025">
    <property type="protein sequence ID" value="PDW03627.1"/>
    <property type="molecule type" value="Genomic_DNA"/>
</dbReference>
<dbReference type="Pfam" id="PF13458">
    <property type="entry name" value="Peripla_BP_6"/>
    <property type="match status" value="1"/>
</dbReference>
<organism evidence="6 7">
    <name type="scientific">Candidatus Viridilinea mediisalina</name>
    <dbReference type="NCBI Taxonomy" id="2024553"/>
    <lineage>
        <taxon>Bacteria</taxon>
        <taxon>Bacillati</taxon>
        <taxon>Chloroflexota</taxon>
        <taxon>Chloroflexia</taxon>
        <taxon>Chloroflexales</taxon>
        <taxon>Chloroflexineae</taxon>
        <taxon>Oscillochloridaceae</taxon>
        <taxon>Candidatus Viridilinea</taxon>
    </lineage>
</organism>
<comment type="caution">
    <text evidence="6">The sequence shown here is derived from an EMBL/GenBank/DDBJ whole genome shotgun (WGS) entry which is preliminary data.</text>
</comment>